<feature type="transmembrane region" description="Helical" evidence="4">
    <location>
        <begin position="57"/>
        <end position="86"/>
    </location>
</feature>
<keyword evidence="4" id="KW-1133">Transmembrane helix</keyword>
<dbReference type="AlphaFoldDB" id="A0A3L7JX77"/>
<sequence length="451" mass="52223">MKPAKNSINQLLNRKQTKQIYIPIITKFFISHAFAFLWMCLSIYLSMPWLKNFSAVVSFPLAFLIIGGISYIPGYMNAFLVISLILDRQPVFKEESPDDGITILIAAHNEEGKIYQTLNYLNQQDYEGPIHVFVIDNASTDRTIQEVLRAKRQLSLEMELLHEEKTGKFHALNHALSFVKTQYVVTIDADTLLHPSSLRYLVARMKSSPDDVCAVAGSVLAKNSRENLWTKIQEWDYFLGIASIKRLQGLYQGTLVAQGAYSLYKTEAIHSVGGWPDAIGEDIVLTWRLLQNNWKVYFEPLAVSFTEVPSTFKHFVRQRARWARGMIEGLLDIRPWHQPQPYVKNLTGINLLMPYLDITYTFCWIPGLFLAFFGIYWIVGPMTLFVLPLTLISYSILYFYQKNYVFKPLHLKVRKNWIGFALFVIGYQMIMSPVSVYGYFQEVFRLNRNWK</sequence>
<protein>
    <submittedName>
        <fullName evidence="5">Glycosyltransferase family 2 protein</fullName>
    </submittedName>
</protein>
<dbReference type="Gene3D" id="3.90.550.10">
    <property type="entry name" value="Spore Coat Polysaccharide Biosynthesis Protein SpsA, Chain A"/>
    <property type="match status" value="1"/>
</dbReference>
<reference evidence="5 6" key="1">
    <citation type="submission" date="2018-10" db="EMBL/GenBank/DDBJ databases">
        <title>Falsibacillus sp. genome draft.</title>
        <authorList>
            <person name="Shi S."/>
        </authorList>
    </citation>
    <scope>NUCLEOTIDE SEQUENCE [LARGE SCALE GENOMIC DNA]</scope>
    <source>
        <strain evidence="5 6">GY 10110</strain>
    </source>
</reference>
<feature type="transmembrane region" description="Helical" evidence="4">
    <location>
        <begin position="420"/>
        <end position="440"/>
    </location>
</feature>
<keyword evidence="6" id="KW-1185">Reference proteome</keyword>
<keyword evidence="2" id="KW-0328">Glycosyltransferase</keyword>
<keyword evidence="3 5" id="KW-0808">Transferase</keyword>
<dbReference type="Pfam" id="PF13641">
    <property type="entry name" value="Glyco_tranf_2_3"/>
    <property type="match status" value="1"/>
</dbReference>
<dbReference type="PANTHER" id="PTHR43630">
    <property type="entry name" value="POLY-BETA-1,6-N-ACETYL-D-GLUCOSAMINE SYNTHASE"/>
    <property type="match status" value="1"/>
</dbReference>
<dbReference type="PANTHER" id="PTHR43630:SF1">
    <property type="entry name" value="POLY-BETA-1,6-N-ACETYL-D-GLUCOSAMINE SYNTHASE"/>
    <property type="match status" value="1"/>
</dbReference>
<dbReference type="EMBL" id="RCVZ01000010">
    <property type="protein sequence ID" value="RLQ94261.1"/>
    <property type="molecule type" value="Genomic_DNA"/>
</dbReference>
<accession>A0A3L7JX77</accession>
<evidence type="ECO:0000256" key="1">
    <source>
        <dbReference type="ARBA" id="ARBA00006739"/>
    </source>
</evidence>
<dbReference type="Proteomes" id="UP000276770">
    <property type="component" value="Unassembled WGS sequence"/>
</dbReference>
<comment type="similarity">
    <text evidence="1">Belongs to the glycosyltransferase 2 family.</text>
</comment>
<name>A0A3L7JX77_9BACI</name>
<gene>
    <name evidence="5" type="ORF">D9X91_14455</name>
</gene>
<feature type="transmembrane region" description="Helical" evidence="4">
    <location>
        <begin position="358"/>
        <end position="378"/>
    </location>
</feature>
<dbReference type="OrthoDB" id="9766299at2"/>
<feature type="transmembrane region" description="Helical" evidence="4">
    <location>
        <begin position="384"/>
        <end position="400"/>
    </location>
</feature>
<organism evidence="5 6">
    <name type="scientific">Falsibacillus albus</name>
    <dbReference type="NCBI Taxonomy" id="2478915"/>
    <lineage>
        <taxon>Bacteria</taxon>
        <taxon>Bacillati</taxon>
        <taxon>Bacillota</taxon>
        <taxon>Bacilli</taxon>
        <taxon>Bacillales</taxon>
        <taxon>Bacillaceae</taxon>
        <taxon>Falsibacillus</taxon>
    </lineage>
</organism>
<keyword evidence="4" id="KW-0812">Transmembrane</keyword>
<dbReference type="SUPFAM" id="SSF53448">
    <property type="entry name" value="Nucleotide-diphospho-sugar transferases"/>
    <property type="match status" value="1"/>
</dbReference>
<evidence type="ECO:0000256" key="4">
    <source>
        <dbReference type="SAM" id="Phobius"/>
    </source>
</evidence>
<evidence type="ECO:0000313" key="6">
    <source>
        <dbReference type="Proteomes" id="UP000276770"/>
    </source>
</evidence>
<comment type="caution">
    <text evidence="5">The sequence shown here is derived from an EMBL/GenBank/DDBJ whole genome shotgun (WGS) entry which is preliminary data.</text>
</comment>
<evidence type="ECO:0000256" key="3">
    <source>
        <dbReference type="ARBA" id="ARBA00022679"/>
    </source>
</evidence>
<feature type="transmembrane region" description="Helical" evidence="4">
    <location>
        <begin position="20"/>
        <end position="45"/>
    </location>
</feature>
<keyword evidence="4" id="KW-0472">Membrane</keyword>
<dbReference type="CDD" id="cd06423">
    <property type="entry name" value="CESA_like"/>
    <property type="match status" value="1"/>
</dbReference>
<proteinExistence type="inferred from homology"/>
<dbReference type="GO" id="GO:0016757">
    <property type="term" value="F:glycosyltransferase activity"/>
    <property type="evidence" value="ECO:0007669"/>
    <property type="project" value="UniProtKB-KW"/>
</dbReference>
<evidence type="ECO:0000256" key="2">
    <source>
        <dbReference type="ARBA" id="ARBA00022676"/>
    </source>
</evidence>
<evidence type="ECO:0000313" key="5">
    <source>
        <dbReference type="EMBL" id="RLQ94261.1"/>
    </source>
</evidence>
<dbReference type="InterPro" id="IPR029044">
    <property type="entry name" value="Nucleotide-diphossugar_trans"/>
</dbReference>
<dbReference type="RefSeq" id="WP_121681352.1">
    <property type="nucleotide sequence ID" value="NZ_RCVZ01000010.1"/>
</dbReference>